<dbReference type="Proteomes" id="UP000199024">
    <property type="component" value="Unassembled WGS sequence"/>
</dbReference>
<keyword evidence="1" id="KW-0732">Signal</keyword>
<dbReference type="GO" id="GO:0030246">
    <property type="term" value="F:carbohydrate binding"/>
    <property type="evidence" value="ECO:0007669"/>
    <property type="project" value="UniProtKB-KW"/>
</dbReference>
<keyword evidence="2" id="KW-0430">Lectin</keyword>
<feature type="signal peptide" evidence="1">
    <location>
        <begin position="1"/>
        <end position="21"/>
    </location>
</feature>
<feature type="chain" id="PRO_5011779844" evidence="1">
    <location>
        <begin position="22"/>
        <end position="1259"/>
    </location>
</feature>
<dbReference type="STRING" id="474950.SAMN05421771_2144"/>
<reference evidence="2 3" key="1">
    <citation type="submission" date="2016-10" db="EMBL/GenBank/DDBJ databases">
        <authorList>
            <person name="de Groot N.N."/>
        </authorList>
    </citation>
    <scope>NUCLEOTIDE SEQUENCE [LARGE SCALE GENOMIC DNA]</scope>
    <source>
        <strain evidence="2 3">DSM 21001</strain>
    </source>
</reference>
<name>A0A1I6M9X6_9BACT</name>
<sequence>MNQKLIILFAVSVFSLHIASAQIKGAGVVQPPRPEEPGLLFYLSGDKGATADYAANGKPAPNFLEDVKVLPNGGAKGGYLQCGNDQLLSYWAPGNIYAQRGTLSFFWRSRDAVGSTEFPVFRVGYGDHSSWDTVWLRMDYNGHGFDAFVTDINLHRTRVSYTMKPFPKPDEWVHLALSWDEKTGIRFYVDGKMVAQKAATGMFDATLDQFGPHSRLIGPTGVEASYNYDRGGDLDELRIYDRALSDDNIATLAKGDAPSKVPQIANGFADAATQKDWWFRYGWNRTNDLPEAIHSSSTVVRKVEIHDVYDLGRWWWRATDGIRETTWPGVYNRSRLEGRFDYFQLPDWDTYALSGKDVTFNMPNEAWNHIEIEGGAWGKMALLGRDIDTAKNTDAMLFERPKGQERTFYSAPKPIVGEKLRFTNVEQEEPIGELGAYYVHAGREPSGIDVLRYKLTGSIVPDNPSLQETVNWVNGRFPADERMTMVAMPAGAPGRKRTKPQSGLPIVQIMIPADFRDMPPETGKGYTYTWDNMPGGLDGIAIDLPALHLKPTHGEYIPMNIQVKDPLWPMRDMMDFSFSVKPGEPHTLWLDTRDRILPNDKSLYLTLASASPEFGPDALEGAEIRLIFKPRKDALPEHVADRFTQVRDNYSNMVEENVTSKRLNQFNRYYADITDLLRVDPDHKEGLNYWHEMNKEQARPPFLMPTAPPGTPTWAYLQTMDLGLLKKQVNWWIDNRQIADGEFGGGLSDDSDYMNWWVGTAMMGVDPEKLRVSQSRVLEASYVNGMWSNGLAAAQYDELHAYEDGINLLGQAMQLNFGSPREIERAMKTAKRLEWLTGVNKAGNRLIKSSYYSGDKMSTEGVWGWSKANSFFVVHPALSLVLFNGMPETKKMMLEMADGLLAHRKLEKNGKYSIRTTINWETDEDKPGKGPGPWFIFWSAYRWTGDKKYLQPFEDEGANSLRLINSNALDMLQVRDTWGKEIVAELPSATLVQQEPTEHLAWQETGDTGYLNTLYGSQIQTATEKAFMNTEGSLWIDRIYFNHAELQRARLGGVALLRNNLYPGNAVSWTFDAPANEQSVGILIPNATPDHMTITAYNLDQTTVTARMTGWEVDPGQWEITQDGKTRTETFERSKALAFTFAPHQTSTIEMKMVSKGVPYWSRPDLGIDPEDVKVAGGTMKVTVHSLGSVDAPAATLVLRDRTGKELARAAIPAIKAPTDLLPKTAVVSLPYAKGGSVTIEMKGDLPEITELNNRVGLD</sequence>
<dbReference type="InterPro" id="IPR013320">
    <property type="entry name" value="ConA-like_dom_sf"/>
</dbReference>
<evidence type="ECO:0000313" key="2">
    <source>
        <dbReference type="EMBL" id="SFS12515.1"/>
    </source>
</evidence>
<accession>A0A1I6M9X6</accession>
<dbReference type="SUPFAM" id="SSF49899">
    <property type="entry name" value="Concanavalin A-like lectins/glucanases"/>
    <property type="match status" value="1"/>
</dbReference>
<dbReference type="Pfam" id="PF13385">
    <property type="entry name" value="Laminin_G_3"/>
    <property type="match status" value="1"/>
</dbReference>
<gene>
    <name evidence="2" type="ORF">SAMN05421771_2144</name>
</gene>
<proteinExistence type="predicted"/>
<protein>
    <submittedName>
        <fullName evidence="2">Concanavalin A-like lectin/glucanases superfamily protein</fullName>
    </submittedName>
</protein>
<evidence type="ECO:0000256" key="1">
    <source>
        <dbReference type="SAM" id="SignalP"/>
    </source>
</evidence>
<keyword evidence="3" id="KW-1185">Reference proteome</keyword>
<dbReference type="RefSeq" id="WP_245781811.1">
    <property type="nucleotide sequence ID" value="NZ_FOZL01000001.1"/>
</dbReference>
<organism evidence="2 3">
    <name type="scientific">Granulicella pectinivorans</name>
    <dbReference type="NCBI Taxonomy" id="474950"/>
    <lineage>
        <taxon>Bacteria</taxon>
        <taxon>Pseudomonadati</taxon>
        <taxon>Acidobacteriota</taxon>
        <taxon>Terriglobia</taxon>
        <taxon>Terriglobales</taxon>
        <taxon>Acidobacteriaceae</taxon>
        <taxon>Granulicella</taxon>
    </lineage>
</organism>
<dbReference type="Gene3D" id="2.60.120.200">
    <property type="match status" value="1"/>
</dbReference>
<dbReference type="EMBL" id="FOZL01000001">
    <property type="protein sequence ID" value="SFS12515.1"/>
    <property type="molecule type" value="Genomic_DNA"/>
</dbReference>
<evidence type="ECO:0000313" key="3">
    <source>
        <dbReference type="Proteomes" id="UP000199024"/>
    </source>
</evidence>
<dbReference type="AlphaFoldDB" id="A0A1I6M9X6"/>